<dbReference type="RefSeq" id="WP_097095574.1">
    <property type="nucleotide sequence ID" value="NZ_OCMY01000001.1"/>
</dbReference>
<evidence type="ECO:0000313" key="2">
    <source>
        <dbReference type="Proteomes" id="UP000219271"/>
    </source>
</evidence>
<dbReference type="InterPro" id="IPR010351">
    <property type="entry name" value="DUF943"/>
</dbReference>
<proteinExistence type="predicted"/>
<name>A0A286BTP1_9GAMM</name>
<dbReference type="AlphaFoldDB" id="A0A286BTP1"/>
<gene>
    <name evidence="1" type="ORF">SAMN06273570_1895</name>
</gene>
<dbReference type="EMBL" id="OCMY01000001">
    <property type="protein sequence ID" value="SOD37535.1"/>
    <property type="molecule type" value="Genomic_DNA"/>
</dbReference>
<organism evidence="1 2">
    <name type="scientific">Candidatus Pantoea floridensis</name>
    <dbReference type="NCBI Taxonomy" id="1938870"/>
    <lineage>
        <taxon>Bacteria</taxon>
        <taxon>Pseudomonadati</taxon>
        <taxon>Pseudomonadota</taxon>
        <taxon>Gammaproteobacteria</taxon>
        <taxon>Enterobacterales</taxon>
        <taxon>Erwiniaceae</taxon>
        <taxon>Pantoea</taxon>
    </lineage>
</organism>
<evidence type="ECO:0000313" key="1">
    <source>
        <dbReference type="EMBL" id="SOD37535.1"/>
    </source>
</evidence>
<dbReference type="OrthoDB" id="5873202at2"/>
<keyword evidence="2" id="KW-1185">Reference proteome</keyword>
<sequence>MKASKKRLLWVLILLPAILTSYVFWLSQRSVEIVGVHQNGNHSYILVKNFPFSDRGKISWWLENKDMLRVKYKIPKPATYGSYTIIFWLFGEGYKEEGKYDRLCFNDMPPPKNCIEKEAIFAVEKSTNLGTIFTVYNGGDYRLNNKGTVVEVHRK</sequence>
<protein>
    <submittedName>
        <fullName evidence="1">Putative membrane protein</fullName>
    </submittedName>
</protein>
<accession>A0A286BTP1</accession>
<dbReference type="Pfam" id="PF06092">
    <property type="entry name" value="DUF943"/>
    <property type="match status" value="1"/>
</dbReference>
<dbReference type="Proteomes" id="UP000219271">
    <property type="component" value="Unassembled WGS sequence"/>
</dbReference>
<reference evidence="2" key="1">
    <citation type="submission" date="2017-09" db="EMBL/GenBank/DDBJ databases">
        <authorList>
            <person name="Varghese N."/>
            <person name="Submissions S."/>
        </authorList>
    </citation>
    <scope>NUCLEOTIDE SEQUENCE [LARGE SCALE GENOMIC DNA]</scope>
    <source>
        <strain evidence="2">JKS000234</strain>
    </source>
</reference>